<name>A0A372LJU6_9BACI</name>
<gene>
    <name evidence="1" type="primary">ytzI</name>
    <name evidence="1" type="ORF">D0466_01610</name>
</gene>
<reference evidence="1 2" key="1">
    <citation type="submission" date="2018-08" db="EMBL/GenBank/DDBJ databases">
        <title>Bacillus chawlae sp. nov., Bacillus glennii sp. nov., and Bacillus saganii sp. nov. Isolated from the Vehicle Assembly Building at Kennedy Space Center where the Viking Spacecraft were Assembled.</title>
        <authorList>
            <person name="Seuylemezian A."/>
            <person name="Vaishampayan P."/>
        </authorList>
    </citation>
    <scope>NUCLEOTIDE SEQUENCE [LARGE SCALE GENOMIC DNA]</scope>
    <source>
        <strain evidence="1 2">V44-8</strain>
    </source>
</reference>
<dbReference type="InterPro" id="IPR047753">
    <property type="entry name" value="YtzI-like"/>
</dbReference>
<accession>A0A372LJU6</accession>
<protein>
    <submittedName>
        <fullName evidence="1">YtzI protein</fullName>
    </submittedName>
</protein>
<organism evidence="1 2">
    <name type="scientific">Peribacillus glennii</name>
    <dbReference type="NCBI Taxonomy" id="2303991"/>
    <lineage>
        <taxon>Bacteria</taxon>
        <taxon>Bacillati</taxon>
        <taxon>Bacillota</taxon>
        <taxon>Bacilli</taxon>
        <taxon>Bacillales</taxon>
        <taxon>Bacillaceae</taxon>
        <taxon>Peribacillus</taxon>
    </lineage>
</organism>
<dbReference type="Proteomes" id="UP000262939">
    <property type="component" value="Unassembled WGS sequence"/>
</dbReference>
<dbReference type="NCBIfam" id="NF033232">
    <property type="entry name" value="small_YtzI"/>
    <property type="match status" value="1"/>
</dbReference>
<dbReference type="RefSeq" id="WP_117320818.1">
    <property type="nucleotide sequence ID" value="NZ_QVTD01000002.1"/>
</dbReference>
<sequence>MKIVLIIGIAIVLIILLLSVLTINKGYGYKHTIDPIDPLPDQENSQEKQK</sequence>
<proteinExistence type="predicted"/>
<dbReference type="EMBL" id="QVTD01000002">
    <property type="protein sequence ID" value="RFU66296.1"/>
    <property type="molecule type" value="Genomic_DNA"/>
</dbReference>
<comment type="caution">
    <text evidence="1">The sequence shown here is derived from an EMBL/GenBank/DDBJ whole genome shotgun (WGS) entry which is preliminary data.</text>
</comment>
<dbReference type="AlphaFoldDB" id="A0A372LJU6"/>
<evidence type="ECO:0000313" key="1">
    <source>
        <dbReference type="EMBL" id="RFU66296.1"/>
    </source>
</evidence>
<keyword evidence="2" id="KW-1185">Reference proteome</keyword>
<evidence type="ECO:0000313" key="2">
    <source>
        <dbReference type="Proteomes" id="UP000262939"/>
    </source>
</evidence>